<dbReference type="PANTHER" id="PTHR23329">
    <property type="entry name" value="TUFTELIN-INTERACTING PROTEIN 11-RELATED"/>
    <property type="match status" value="1"/>
</dbReference>
<dbReference type="Pfam" id="PF12457">
    <property type="entry name" value="TIP_N"/>
    <property type="match status" value="1"/>
</dbReference>
<dbReference type="AlphaFoldDB" id="A0AAD9WR86"/>
<protein>
    <recommendedName>
        <fullName evidence="2">Tuftelin interacting protein N-terminal domain-containing protein</fullName>
    </recommendedName>
</protein>
<dbReference type="InterPro" id="IPR045211">
    <property type="entry name" value="TFP11/STIP/Ntr1"/>
</dbReference>
<dbReference type="GO" id="GO:0000390">
    <property type="term" value="P:spliceosomal complex disassembly"/>
    <property type="evidence" value="ECO:0007669"/>
    <property type="project" value="InterPro"/>
</dbReference>
<proteinExistence type="predicted"/>
<feature type="compositionally biased region" description="Gly residues" evidence="1">
    <location>
        <begin position="194"/>
        <end position="207"/>
    </location>
</feature>
<dbReference type="EMBL" id="JANJYI010000008">
    <property type="protein sequence ID" value="KAK2639483.1"/>
    <property type="molecule type" value="Genomic_DNA"/>
</dbReference>
<evidence type="ECO:0000256" key="1">
    <source>
        <dbReference type="SAM" id="MobiDB-lite"/>
    </source>
</evidence>
<evidence type="ECO:0000313" key="4">
    <source>
        <dbReference type="Proteomes" id="UP001280121"/>
    </source>
</evidence>
<reference evidence="3" key="1">
    <citation type="journal article" date="2023" name="Plant J.">
        <title>Genome sequences and population genomics provide insights into the demographic history, inbreeding, and mutation load of two 'living fossil' tree species of Dipteronia.</title>
        <authorList>
            <person name="Feng Y."/>
            <person name="Comes H.P."/>
            <person name="Chen J."/>
            <person name="Zhu S."/>
            <person name="Lu R."/>
            <person name="Zhang X."/>
            <person name="Li P."/>
            <person name="Qiu J."/>
            <person name="Olsen K.M."/>
            <person name="Qiu Y."/>
        </authorList>
    </citation>
    <scope>NUCLEOTIDE SEQUENCE</scope>
    <source>
        <strain evidence="3">KIB01</strain>
    </source>
</reference>
<name>A0AAD9WR86_9ROSI</name>
<evidence type="ECO:0000259" key="2">
    <source>
        <dbReference type="Pfam" id="PF12457"/>
    </source>
</evidence>
<feature type="compositionally biased region" description="Acidic residues" evidence="1">
    <location>
        <begin position="176"/>
        <end position="187"/>
    </location>
</feature>
<evidence type="ECO:0000313" key="3">
    <source>
        <dbReference type="EMBL" id="KAK2639483.1"/>
    </source>
</evidence>
<feature type="region of interest" description="Disordered" evidence="1">
    <location>
        <begin position="129"/>
        <end position="220"/>
    </location>
</feature>
<dbReference type="Proteomes" id="UP001280121">
    <property type="component" value="Unassembled WGS sequence"/>
</dbReference>
<keyword evidence="4" id="KW-1185">Reference proteome</keyword>
<dbReference type="PANTHER" id="PTHR23329:SF1">
    <property type="entry name" value="TUFTELIN-INTERACTING PROTEIN 11"/>
    <property type="match status" value="1"/>
</dbReference>
<dbReference type="GO" id="GO:0071008">
    <property type="term" value="C:U2-type post-mRNA release spliceosomal complex"/>
    <property type="evidence" value="ECO:0007669"/>
    <property type="project" value="TreeGrafter"/>
</dbReference>
<gene>
    <name evidence="3" type="ORF">Ddye_027278</name>
</gene>
<organism evidence="3 4">
    <name type="scientific">Dipteronia dyeriana</name>
    <dbReference type="NCBI Taxonomy" id="168575"/>
    <lineage>
        <taxon>Eukaryota</taxon>
        <taxon>Viridiplantae</taxon>
        <taxon>Streptophyta</taxon>
        <taxon>Embryophyta</taxon>
        <taxon>Tracheophyta</taxon>
        <taxon>Spermatophyta</taxon>
        <taxon>Magnoliopsida</taxon>
        <taxon>eudicotyledons</taxon>
        <taxon>Gunneridae</taxon>
        <taxon>Pentapetalae</taxon>
        <taxon>rosids</taxon>
        <taxon>malvids</taxon>
        <taxon>Sapindales</taxon>
        <taxon>Sapindaceae</taxon>
        <taxon>Hippocastanoideae</taxon>
        <taxon>Acereae</taxon>
        <taxon>Dipteronia</taxon>
    </lineage>
</organism>
<comment type="caution">
    <text evidence="3">The sequence shown here is derived from an EMBL/GenBank/DDBJ whole genome shotgun (WGS) entry which is preliminary data.</text>
</comment>
<accession>A0AAD9WR86</accession>
<feature type="domain" description="Tuftelin interacting protein N-terminal" evidence="2">
    <location>
        <begin position="83"/>
        <end position="186"/>
    </location>
</feature>
<sequence>MEVDRSLLILDRFLLARISGHCLLVVATTNDGGRRTVGDVRVFETTEAGGQSATLGSSKEVDPPPTVKEENCFTIEIVNLVGDDTERFGTDNDFEGGQWINGEFYYKNRKEKRTKTQDDVLYGVFASDSDSDGYSSKKRRKVGDLGRRPDLTKPVNFVSRGTVMPSQEIDNNLKEENDDIIEDDDNDNSSGLGLSFGSGNTGSGLGLGFTAKSSKKRKHH</sequence>
<feature type="compositionally biased region" description="Basic and acidic residues" evidence="1">
    <location>
        <begin position="142"/>
        <end position="151"/>
    </location>
</feature>
<dbReference type="InterPro" id="IPR022159">
    <property type="entry name" value="STIP/TFIP11_N"/>
</dbReference>